<keyword evidence="1" id="KW-1133">Transmembrane helix</keyword>
<sequence length="65" mass="6523">MTRASGNLLAGAATLVAGLGLWLFAGSVDLPAVDPVKVGVVMTCAGGAEILLGLYRAARGRAEPR</sequence>
<keyword evidence="1" id="KW-0472">Membrane</keyword>
<dbReference type="AlphaFoldDB" id="A0A0M9X8X2"/>
<dbReference type="PATRIC" id="fig|36816.3.peg.3033"/>
<comment type="caution">
    <text evidence="2">The sequence shown here is derived from an EMBL/GenBank/DDBJ whole genome shotgun (WGS) entry which is preliminary data.</text>
</comment>
<dbReference type="RefSeq" id="WP_030828899.1">
    <property type="nucleotide sequence ID" value="NZ_JBFBKA010000018.1"/>
</dbReference>
<organism evidence="2 3">
    <name type="scientific">Streptomyces caelestis</name>
    <dbReference type="NCBI Taxonomy" id="36816"/>
    <lineage>
        <taxon>Bacteria</taxon>
        <taxon>Bacillati</taxon>
        <taxon>Actinomycetota</taxon>
        <taxon>Actinomycetes</taxon>
        <taxon>Kitasatosporales</taxon>
        <taxon>Streptomycetaceae</taxon>
        <taxon>Streptomyces</taxon>
    </lineage>
</organism>
<reference evidence="2 3" key="1">
    <citation type="submission" date="2015-07" db="EMBL/GenBank/DDBJ databases">
        <authorList>
            <person name="Noorani M."/>
        </authorList>
    </citation>
    <scope>NUCLEOTIDE SEQUENCE [LARGE SCALE GENOMIC DNA]</scope>
    <source>
        <strain evidence="2 3">NRRL B-24567</strain>
    </source>
</reference>
<dbReference type="Pfam" id="PF18969">
    <property type="entry name" value="DUF5708"/>
    <property type="match status" value="1"/>
</dbReference>
<proteinExistence type="predicted"/>
<feature type="transmembrane region" description="Helical" evidence="1">
    <location>
        <begin position="35"/>
        <end position="55"/>
    </location>
</feature>
<protein>
    <submittedName>
        <fullName evidence="2">Uncharacterized protein</fullName>
    </submittedName>
</protein>
<dbReference type="InterPro" id="IPR043762">
    <property type="entry name" value="DUF5708"/>
</dbReference>
<evidence type="ECO:0000256" key="1">
    <source>
        <dbReference type="SAM" id="Phobius"/>
    </source>
</evidence>
<evidence type="ECO:0000313" key="2">
    <source>
        <dbReference type="EMBL" id="KOT39409.1"/>
    </source>
</evidence>
<gene>
    <name evidence="2" type="ORF">ADK41_14035</name>
</gene>
<keyword evidence="1" id="KW-0812">Transmembrane</keyword>
<accession>A0A0M9X8X2</accession>
<name>A0A0M9X8X2_9ACTN</name>
<evidence type="ECO:0000313" key="3">
    <source>
        <dbReference type="Proteomes" id="UP000037773"/>
    </source>
</evidence>
<keyword evidence="3" id="KW-1185">Reference proteome</keyword>
<dbReference type="EMBL" id="LGCN01000143">
    <property type="protein sequence ID" value="KOT39409.1"/>
    <property type="molecule type" value="Genomic_DNA"/>
</dbReference>
<dbReference type="Proteomes" id="UP000037773">
    <property type="component" value="Unassembled WGS sequence"/>
</dbReference>
<dbReference type="OrthoDB" id="3298667at2"/>